<name>A0A0F9DD15_9ZZZZ</name>
<dbReference type="EMBL" id="LAZR01042293">
    <property type="protein sequence ID" value="KKL09873.1"/>
    <property type="molecule type" value="Genomic_DNA"/>
</dbReference>
<gene>
    <name evidence="1" type="ORF">LCGC14_2561470</name>
</gene>
<protein>
    <recommendedName>
        <fullName evidence="2">LIM zinc-binding domain-containing protein</fullName>
    </recommendedName>
</protein>
<evidence type="ECO:0008006" key="2">
    <source>
        <dbReference type="Google" id="ProtNLM"/>
    </source>
</evidence>
<dbReference type="SUPFAM" id="SSF48695">
    <property type="entry name" value="Multiheme cytochromes"/>
    <property type="match status" value="1"/>
</dbReference>
<organism evidence="1">
    <name type="scientific">marine sediment metagenome</name>
    <dbReference type="NCBI Taxonomy" id="412755"/>
    <lineage>
        <taxon>unclassified sequences</taxon>
        <taxon>metagenomes</taxon>
        <taxon>ecological metagenomes</taxon>
    </lineage>
</organism>
<dbReference type="InterPro" id="IPR036280">
    <property type="entry name" value="Multihaem_cyt_sf"/>
</dbReference>
<comment type="caution">
    <text evidence="1">The sequence shown here is derived from an EMBL/GenBank/DDBJ whole genome shotgun (WGS) entry which is preliminary data.</text>
</comment>
<sequence length="77" mass="8789">MNCKRCHKELEGFDLAFAEAVNNPLCGSCLSGTRTITKEQLAKIQESLNRRRFHCSGCNTNVKLKYQDVDRSSYCTR</sequence>
<accession>A0A0F9DD15</accession>
<feature type="non-terminal residue" evidence="1">
    <location>
        <position position="77"/>
    </location>
</feature>
<dbReference type="AlphaFoldDB" id="A0A0F9DD15"/>
<proteinExistence type="predicted"/>
<reference evidence="1" key="1">
    <citation type="journal article" date="2015" name="Nature">
        <title>Complex archaea that bridge the gap between prokaryotes and eukaryotes.</title>
        <authorList>
            <person name="Spang A."/>
            <person name="Saw J.H."/>
            <person name="Jorgensen S.L."/>
            <person name="Zaremba-Niedzwiedzka K."/>
            <person name="Martijn J."/>
            <person name="Lind A.E."/>
            <person name="van Eijk R."/>
            <person name="Schleper C."/>
            <person name="Guy L."/>
            <person name="Ettema T.J."/>
        </authorList>
    </citation>
    <scope>NUCLEOTIDE SEQUENCE</scope>
</reference>
<evidence type="ECO:0000313" key="1">
    <source>
        <dbReference type="EMBL" id="KKL09873.1"/>
    </source>
</evidence>